<feature type="domain" description="RING-type" evidence="6">
    <location>
        <begin position="187"/>
        <end position="229"/>
    </location>
</feature>
<dbReference type="InterPro" id="IPR027370">
    <property type="entry name" value="Znf-RING_euk"/>
</dbReference>
<dbReference type="Proteomes" id="UP000747542">
    <property type="component" value="Unassembled WGS sequence"/>
</dbReference>
<sequence length="260" mass="28105">MAESERSSWTKGKIHCPGCQARIGSFNFVSGSQCACGSHVLPQVDWMKVGEALPNPVSFPDRAVALSATTLPFEVTTSSCSPGDDTTDSGALTTHLSGDKMDCPAEQPSPRTDCNDLSDTSSKSKKGIYKSGEARESGRHSTRRRRCKAREETENDHTTVTSASTDEELLVSSSRFQVLAEEELTECPVCLDVLYSPLVARPCGHIFCEPCLRRLARPNPTHTLCPMCRQIIGQCMPCPSSDNFSTTAAAGLREREAGGQ</sequence>
<keyword evidence="8" id="KW-1185">Reference proteome</keyword>
<dbReference type="Gene3D" id="3.30.40.10">
    <property type="entry name" value="Zinc/RING finger domain, C3HC4 (zinc finger)"/>
    <property type="match status" value="1"/>
</dbReference>
<proteinExistence type="predicted"/>
<feature type="region of interest" description="Disordered" evidence="5">
    <location>
        <begin position="75"/>
        <end position="166"/>
    </location>
</feature>
<dbReference type="InterPro" id="IPR001841">
    <property type="entry name" value="Znf_RING"/>
</dbReference>
<dbReference type="GO" id="GO:0008270">
    <property type="term" value="F:zinc ion binding"/>
    <property type="evidence" value="ECO:0007669"/>
    <property type="project" value="UniProtKB-KW"/>
</dbReference>
<dbReference type="GO" id="GO:0042415">
    <property type="term" value="P:norepinephrine metabolic process"/>
    <property type="evidence" value="ECO:0007669"/>
    <property type="project" value="TreeGrafter"/>
</dbReference>
<dbReference type="PROSITE" id="PS00518">
    <property type="entry name" value="ZF_RING_1"/>
    <property type="match status" value="1"/>
</dbReference>
<organism evidence="7 8">
    <name type="scientific">Homarus americanus</name>
    <name type="common">American lobster</name>
    <dbReference type="NCBI Taxonomy" id="6706"/>
    <lineage>
        <taxon>Eukaryota</taxon>
        <taxon>Metazoa</taxon>
        <taxon>Ecdysozoa</taxon>
        <taxon>Arthropoda</taxon>
        <taxon>Crustacea</taxon>
        <taxon>Multicrustacea</taxon>
        <taxon>Malacostraca</taxon>
        <taxon>Eumalacostraca</taxon>
        <taxon>Eucarida</taxon>
        <taxon>Decapoda</taxon>
        <taxon>Pleocyemata</taxon>
        <taxon>Astacidea</taxon>
        <taxon>Nephropoidea</taxon>
        <taxon>Nephropidae</taxon>
        <taxon>Homarus</taxon>
    </lineage>
</organism>
<dbReference type="AlphaFoldDB" id="A0A8J5MR70"/>
<dbReference type="GO" id="GO:0032436">
    <property type="term" value="P:positive regulation of proteasomal ubiquitin-dependent protein catabolic process"/>
    <property type="evidence" value="ECO:0007669"/>
    <property type="project" value="TreeGrafter"/>
</dbReference>
<dbReference type="SUPFAM" id="SSF57850">
    <property type="entry name" value="RING/U-box"/>
    <property type="match status" value="1"/>
</dbReference>
<evidence type="ECO:0000313" key="8">
    <source>
        <dbReference type="Proteomes" id="UP000747542"/>
    </source>
</evidence>
<dbReference type="InterPro" id="IPR033263">
    <property type="entry name" value="RNF180"/>
</dbReference>
<reference evidence="7" key="1">
    <citation type="journal article" date="2021" name="Sci. Adv.">
        <title>The American lobster genome reveals insights on longevity, neural, and immune adaptations.</title>
        <authorList>
            <person name="Polinski J.M."/>
            <person name="Zimin A.V."/>
            <person name="Clark K.F."/>
            <person name="Kohn A.B."/>
            <person name="Sadowski N."/>
            <person name="Timp W."/>
            <person name="Ptitsyn A."/>
            <person name="Khanna P."/>
            <person name="Romanova D.Y."/>
            <person name="Williams P."/>
            <person name="Greenwood S.J."/>
            <person name="Moroz L.L."/>
            <person name="Walt D.R."/>
            <person name="Bodnar A.G."/>
        </authorList>
    </citation>
    <scope>NUCLEOTIDE SEQUENCE</scope>
    <source>
        <strain evidence="7">GMGI-L3</strain>
    </source>
</reference>
<keyword evidence="3" id="KW-0862">Zinc</keyword>
<protein>
    <submittedName>
        <fullName evidence="7">E3 ubiquitin-protein ligase RNF180-like</fullName>
    </submittedName>
</protein>
<dbReference type="GO" id="GO:0042428">
    <property type="term" value="P:serotonin metabolic process"/>
    <property type="evidence" value="ECO:0007669"/>
    <property type="project" value="TreeGrafter"/>
</dbReference>
<evidence type="ECO:0000256" key="3">
    <source>
        <dbReference type="ARBA" id="ARBA00022833"/>
    </source>
</evidence>
<feature type="compositionally biased region" description="Polar residues" evidence="5">
    <location>
        <begin position="109"/>
        <end position="120"/>
    </location>
</feature>
<dbReference type="Pfam" id="PF13445">
    <property type="entry name" value="zf-RING_UBOX"/>
    <property type="match status" value="1"/>
</dbReference>
<evidence type="ECO:0000256" key="2">
    <source>
        <dbReference type="ARBA" id="ARBA00022771"/>
    </source>
</evidence>
<evidence type="ECO:0000256" key="1">
    <source>
        <dbReference type="ARBA" id="ARBA00022723"/>
    </source>
</evidence>
<gene>
    <name evidence="7" type="primary">Rnf180-L</name>
    <name evidence="7" type="ORF">Hamer_G001870</name>
</gene>
<dbReference type="InterPro" id="IPR013083">
    <property type="entry name" value="Znf_RING/FYVE/PHD"/>
</dbReference>
<dbReference type="PROSITE" id="PS50089">
    <property type="entry name" value="ZF_RING_2"/>
    <property type="match status" value="1"/>
</dbReference>
<accession>A0A8J5MR70</accession>
<evidence type="ECO:0000259" key="6">
    <source>
        <dbReference type="PROSITE" id="PS50089"/>
    </source>
</evidence>
<dbReference type="PANTHER" id="PTHR46717">
    <property type="entry name" value="E3 UBIQUITIN-PROTEIN LIGASE RNF180"/>
    <property type="match status" value="1"/>
</dbReference>
<name>A0A8J5MR70_HOMAM</name>
<dbReference type="GO" id="GO:0005789">
    <property type="term" value="C:endoplasmic reticulum membrane"/>
    <property type="evidence" value="ECO:0007669"/>
    <property type="project" value="TreeGrafter"/>
</dbReference>
<evidence type="ECO:0000256" key="5">
    <source>
        <dbReference type="SAM" id="MobiDB-lite"/>
    </source>
</evidence>
<dbReference type="GO" id="GO:0031624">
    <property type="term" value="F:ubiquitin conjugating enzyme binding"/>
    <property type="evidence" value="ECO:0007669"/>
    <property type="project" value="TreeGrafter"/>
</dbReference>
<dbReference type="PANTHER" id="PTHR46717:SF1">
    <property type="entry name" value="E3 UBIQUITIN-PROTEIN LIGASE RNF180"/>
    <property type="match status" value="1"/>
</dbReference>
<comment type="caution">
    <text evidence="7">The sequence shown here is derived from an EMBL/GenBank/DDBJ whole genome shotgun (WGS) entry which is preliminary data.</text>
</comment>
<keyword evidence="1" id="KW-0479">Metal-binding</keyword>
<dbReference type="EMBL" id="JAHLQT010031306">
    <property type="protein sequence ID" value="KAG7160581.1"/>
    <property type="molecule type" value="Genomic_DNA"/>
</dbReference>
<evidence type="ECO:0000313" key="7">
    <source>
        <dbReference type="EMBL" id="KAG7160581.1"/>
    </source>
</evidence>
<keyword evidence="2 4" id="KW-0863">Zinc-finger</keyword>
<dbReference type="SMART" id="SM00184">
    <property type="entry name" value="RING"/>
    <property type="match status" value="1"/>
</dbReference>
<dbReference type="InterPro" id="IPR017907">
    <property type="entry name" value="Znf_RING_CS"/>
</dbReference>
<dbReference type="GO" id="GO:0000209">
    <property type="term" value="P:protein polyubiquitination"/>
    <property type="evidence" value="ECO:0007669"/>
    <property type="project" value="InterPro"/>
</dbReference>
<evidence type="ECO:0000256" key="4">
    <source>
        <dbReference type="PROSITE-ProRule" id="PRU00175"/>
    </source>
</evidence>
<dbReference type="GO" id="GO:0061630">
    <property type="term" value="F:ubiquitin protein ligase activity"/>
    <property type="evidence" value="ECO:0007669"/>
    <property type="project" value="InterPro"/>
</dbReference>